<keyword evidence="1" id="KW-0472">Membrane</keyword>
<accession>A0ABN1QLW3</accession>
<evidence type="ECO:0000313" key="2">
    <source>
        <dbReference type="EMBL" id="GAA0944361.1"/>
    </source>
</evidence>
<comment type="caution">
    <text evidence="2">The sequence shown here is derived from an EMBL/GenBank/DDBJ whole genome shotgun (WGS) entry which is preliminary data.</text>
</comment>
<feature type="transmembrane region" description="Helical" evidence="1">
    <location>
        <begin position="20"/>
        <end position="44"/>
    </location>
</feature>
<protein>
    <recommendedName>
        <fullName evidence="4">DUF4190 domain-containing protein</fullName>
    </recommendedName>
</protein>
<dbReference type="Proteomes" id="UP001501578">
    <property type="component" value="Unassembled WGS sequence"/>
</dbReference>
<name>A0ABN1QLW3_9ACTN</name>
<sequence length="103" mass="10626">MSYPPPYGPYGLYGPPLTHPQGTAVLVLGILGLVACLPVAPFAWRMGTTALREIDGSGYVYENRGLVNAGRVCGIVGTCLLAAIVIIYGGFLMLALVAAGLSS</sequence>
<evidence type="ECO:0008006" key="4">
    <source>
        <dbReference type="Google" id="ProtNLM"/>
    </source>
</evidence>
<keyword evidence="1" id="KW-1133">Transmembrane helix</keyword>
<dbReference type="EMBL" id="BAAAHQ010000036">
    <property type="protein sequence ID" value="GAA0944361.1"/>
    <property type="molecule type" value="Genomic_DNA"/>
</dbReference>
<gene>
    <name evidence="2" type="ORF">GCM10009560_58370</name>
</gene>
<dbReference type="RefSeq" id="WP_343953313.1">
    <property type="nucleotide sequence ID" value="NZ_BAAAHQ010000036.1"/>
</dbReference>
<keyword evidence="3" id="KW-1185">Reference proteome</keyword>
<feature type="transmembrane region" description="Helical" evidence="1">
    <location>
        <begin position="72"/>
        <end position="101"/>
    </location>
</feature>
<proteinExistence type="predicted"/>
<keyword evidence="1" id="KW-0812">Transmembrane</keyword>
<evidence type="ECO:0000313" key="3">
    <source>
        <dbReference type="Proteomes" id="UP001501578"/>
    </source>
</evidence>
<organism evidence="2 3">
    <name type="scientific">Nonomuraea longicatena</name>
    <dbReference type="NCBI Taxonomy" id="83682"/>
    <lineage>
        <taxon>Bacteria</taxon>
        <taxon>Bacillati</taxon>
        <taxon>Actinomycetota</taxon>
        <taxon>Actinomycetes</taxon>
        <taxon>Streptosporangiales</taxon>
        <taxon>Streptosporangiaceae</taxon>
        <taxon>Nonomuraea</taxon>
    </lineage>
</organism>
<reference evidence="2 3" key="1">
    <citation type="journal article" date="2019" name="Int. J. Syst. Evol. Microbiol.">
        <title>The Global Catalogue of Microorganisms (GCM) 10K type strain sequencing project: providing services to taxonomists for standard genome sequencing and annotation.</title>
        <authorList>
            <consortium name="The Broad Institute Genomics Platform"/>
            <consortium name="The Broad Institute Genome Sequencing Center for Infectious Disease"/>
            <person name="Wu L."/>
            <person name="Ma J."/>
        </authorList>
    </citation>
    <scope>NUCLEOTIDE SEQUENCE [LARGE SCALE GENOMIC DNA]</scope>
    <source>
        <strain evidence="2 3">JCM 11136</strain>
    </source>
</reference>
<evidence type="ECO:0000256" key="1">
    <source>
        <dbReference type="SAM" id="Phobius"/>
    </source>
</evidence>